<dbReference type="AlphaFoldDB" id="A0A0F9F525"/>
<name>A0A0F9F525_9ZZZZ</name>
<proteinExistence type="predicted"/>
<comment type="caution">
    <text evidence="1">The sequence shown here is derived from an EMBL/GenBank/DDBJ whole genome shotgun (WGS) entry which is preliminary data.</text>
</comment>
<dbReference type="EMBL" id="LAZR01034125">
    <property type="protein sequence ID" value="KKL46187.1"/>
    <property type="molecule type" value="Genomic_DNA"/>
</dbReference>
<accession>A0A0F9F525</accession>
<organism evidence="1">
    <name type="scientific">marine sediment metagenome</name>
    <dbReference type="NCBI Taxonomy" id="412755"/>
    <lineage>
        <taxon>unclassified sequences</taxon>
        <taxon>metagenomes</taxon>
        <taxon>ecological metagenomes</taxon>
    </lineage>
</organism>
<reference evidence="1" key="1">
    <citation type="journal article" date="2015" name="Nature">
        <title>Complex archaea that bridge the gap between prokaryotes and eukaryotes.</title>
        <authorList>
            <person name="Spang A."/>
            <person name="Saw J.H."/>
            <person name="Jorgensen S.L."/>
            <person name="Zaremba-Niedzwiedzka K."/>
            <person name="Martijn J."/>
            <person name="Lind A.E."/>
            <person name="van Eijk R."/>
            <person name="Schleper C."/>
            <person name="Guy L."/>
            <person name="Ettema T.J."/>
        </authorList>
    </citation>
    <scope>NUCLEOTIDE SEQUENCE</scope>
</reference>
<sequence length="200" mass="23264">MKRYTLHQTIKVGDEHQEVHPPDQFTTQKALKEAFDVAKRILPDGHCLKARDNKGVGNHVLHLAYRATEQERWDNKLQELRHDIKQDCKRLREWLKRVEEKVDGDICSELGWAGEWFRTAARVSVYREVLRFVEDLRKDVDGGLDTTEQWIALLSHITEQTIRGARHPSRSTSPTANHAAEEAVSIWAELVGKFNREMLY</sequence>
<evidence type="ECO:0000313" key="1">
    <source>
        <dbReference type="EMBL" id="KKL46187.1"/>
    </source>
</evidence>
<gene>
    <name evidence="1" type="ORF">LCGC14_2348070</name>
</gene>
<protein>
    <submittedName>
        <fullName evidence="1">Uncharacterized protein</fullName>
    </submittedName>
</protein>